<feature type="compositionally biased region" description="Basic residues" evidence="1">
    <location>
        <begin position="133"/>
        <end position="155"/>
    </location>
</feature>
<evidence type="ECO:0000256" key="1">
    <source>
        <dbReference type="SAM" id="MobiDB-lite"/>
    </source>
</evidence>
<name>A0A2T6A037_9RHOB</name>
<reference evidence="2 3" key="1">
    <citation type="submission" date="2018-04" db="EMBL/GenBank/DDBJ databases">
        <title>Genomic Encyclopedia of Archaeal and Bacterial Type Strains, Phase II (KMG-II): from individual species to whole genera.</title>
        <authorList>
            <person name="Goeker M."/>
        </authorList>
    </citation>
    <scope>NUCLEOTIDE SEQUENCE [LARGE SCALE GENOMIC DNA]</scope>
    <source>
        <strain evidence="2 3">DSM 21823</strain>
    </source>
</reference>
<dbReference type="AlphaFoldDB" id="A0A2T6A037"/>
<dbReference type="Proteomes" id="UP000244224">
    <property type="component" value="Unassembled WGS sequence"/>
</dbReference>
<protein>
    <submittedName>
        <fullName evidence="2">Uncharacterized protein</fullName>
    </submittedName>
</protein>
<dbReference type="EMBL" id="QBKP01000052">
    <property type="protein sequence ID" value="PTX37181.1"/>
    <property type="molecule type" value="Genomic_DNA"/>
</dbReference>
<sequence>MTKHDQSLARQIAEEVAARYGVAVAPGAVKIVPRGVSGVEYTDLGGMTGWQRKSEAARRNQARARRLRQADAAGGSVAPVVSPEAEADARHRAQLLALLAEGVPRGDLAVRMGMSDRLLQAFAAGQRIALPARPRKSRARAHPKPKAAAKVKAPKVPKVPKAPKANDGLSGAARARANLALIAEDRRNKRAARLDEMRGLIAQGMGVMDICAAMGLTESVVRREVRALDVRPVRALTEAGLAAQARRQALLR</sequence>
<evidence type="ECO:0000313" key="2">
    <source>
        <dbReference type="EMBL" id="PTX37181.1"/>
    </source>
</evidence>
<comment type="caution">
    <text evidence="2">The sequence shown here is derived from an EMBL/GenBank/DDBJ whole genome shotgun (WGS) entry which is preliminary data.</text>
</comment>
<feature type="region of interest" description="Disordered" evidence="1">
    <location>
        <begin position="133"/>
        <end position="170"/>
    </location>
</feature>
<dbReference type="RefSeq" id="WP_108131029.1">
    <property type="nucleotide sequence ID" value="NZ_QBKP01000052.1"/>
</dbReference>
<keyword evidence="3" id="KW-1185">Reference proteome</keyword>
<proteinExistence type="predicted"/>
<feature type="non-terminal residue" evidence="2">
    <location>
        <position position="252"/>
    </location>
</feature>
<organism evidence="2 3">
    <name type="scientific">Gemmobacter caeni</name>
    <dbReference type="NCBI Taxonomy" id="589035"/>
    <lineage>
        <taxon>Bacteria</taxon>
        <taxon>Pseudomonadati</taxon>
        <taxon>Pseudomonadota</taxon>
        <taxon>Alphaproteobacteria</taxon>
        <taxon>Rhodobacterales</taxon>
        <taxon>Paracoccaceae</taxon>
        <taxon>Gemmobacter</taxon>
    </lineage>
</organism>
<evidence type="ECO:0000313" key="3">
    <source>
        <dbReference type="Proteomes" id="UP000244224"/>
    </source>
</evidence>
<accession>A0A2T6A037</accession>
<gene>
    <name evidence="2" type="ORF">C8N34_1521</name>
</gene>